<dbReference type="PANTHER" id="PTHR30032:SF4">
    <property type="entry name" value="AMIDASE ENHANCER"/>
    <property type="match status" value="1"/>
</dbReference>
<sequence>MDMDRAEKLKKYGTRYSHSVKVGTGRRSANVGMFAAFAAAVIVCAAGLLFFVFRYHKEESAFVFVTKAELASCMSFLSEDALPKEWEEDAQSYVTQSQIKDLIQNIGLAGIVSAAGGNDRLKREEVMDRYEQILDYLDLEGAVSKKTVLVLSVDGKSCRTQDGMLELVCPSQGLTNFHTYGMYIMDDKIVGIKAESEKTVALREVQVRAASGNKVQAVYDRQQYEITCKDKEGFGKLQEAQEASCTLCIKGGAVTKIKQMEKAVSDQKEENAAEKVTAEKEKPSDTVKVLLLNQGAIHYDRIYLSGDGKWTVKKNGKKTTQKKSDVVSVKKLKIKNGGHITAEPADSGGKLYLTDKKGGRISKGYDGRLTVYKDAQGYYVVNQVKVENYLYSVVASEMPASFGTEALKAQAVCARSYVYRQMASEDYRDYHAQIDDSTNYQVYNKSEAVDADIQAVKATAGEVMYLDDEIVNAYYFSSSFGRTSNMEIWGQKEADYPYLKIKSLNASDRSDRKMDLSDEKDFKNYIKAKEPDVFDSGSRYYRWQAKAELSASVKELKEKIKQRQEINPDHFVFYSTAKNKVRKVSSLKGFGGVEKMYCSKRGKSGAVLVLTIRFEFGKVEVKSEYNIRSIIGCAMEQITYADGTTDTASRFLPSAYFSIAFHEKSGRYVLTGGGNGHGLGMSQYGAAGMAHAGWDYKKILTFFYDGVQVENIAGTGKR</sequence>
<dbReference type="Proteomes" id="UP000012589">
    <property type="component" value="Unassembled WGS sequence"/>
</dbReference>
<dbReference type="eggNOG" id="COG2385">
    <property type="taxonomic scope" value="Bacteria"/>
</dbReference>
<accession>N2B419</accession>
<comment type="caution">
    <text evidence="3">The sequence shown here is derived from an EMBL/GenBank/DDBJ whole genome shotgun (WGS) entry which is preliminary data.</text>
</comment>
<dbReference type="InterPro" id="IPR013693">
    <property type="entry name" value="SpoIID/LytB_N"/>
</dbReference>
<keyword evidence="1" id="KW-0472">Membrane</keyword>
<reference evidence="3 4" key="1">
    <citation type="journal article" date="2014" name="Genome Announc.">
        <title>Draft genome sequences of the altered schaedler flora, a defined bacterial community from gnotobiotic mice.</title>
        <authorList>
            <person name="Wannemuehler M.J."/>
            <person name="Overstreet A.M."/>
            <person name="Ward D.V."/>
            <person name="Phillips G.J."/>
        </authorList>
    </citation>
    <scope>NUCLEOTIDE SEQUENCE [LARGE SCALE GENOMIC DNA]</scope>
    <source>
        <strain evidence="3 4">ASF492</strain>
    </source>
</reference>
<name>N2B419_9FIRM</name>
<dbReference type="NCBIfam" id="TIGR02669">
    <property type="entry name" value="SpoIID_LytB"/>
    <property type="match status" value="1"/>
</dbReference>
<dbReference type="EMBL" id="AQFT01000023">
    <property type="protein sequence ID" value="EMZ36347.1"/>
    <property type="molecule type" value="Genomic_DNA"/>
</dbReference>
<evidence type="ECO:0000256" key="1">
    <source>
        <dbReference type="SAM" id="Phobius"/>
    </source>
</evidence>
<dbReference type="STRING" id="1235802.C823_00714"/>
<dbReference type="PATRIC" id="fig|1235802.3.peg.763"/>
<dbReference type="InterPro" id="IPR013486">
    <property type="entry name" value="SpoIID/LytB"/>
</dbReference>
<dbReference type="AlphaFoldDB" id="N2B419"/>
<dbReference type="GO" id="GO:0030288">
    <property type="term" value="C:outer membrane-bounded periplasmic space"/>
    <property type="evidence" value="ECO:0007669"/>
    <property type="project" value="TreeGrafter"/>
</dbReference>
<dbReference type="OrthoDB" id="9794671at2"/>
<feature type="domain" description="Sporulation stage II protein D amidase enhancer LytB N-terminal" evidence="2">
    <location>
        <begin position="376"/>
        <end position="464"/>
    </location>
</feature>
<dbReference type="InterPro" id="IPR051922">
    <property type="entry name" value="Bact_Sporulation_Assoc"/>
</dbReference>
<dbReference type="GO" id="GO:0030435">
    <property type="term" value="P:sporulation resulting in formation of a cellular spore"/>
    <property type="evidence" value="ECO:0007669"/>
    <property type="project" value="InterPro"/>
</dbReference>
<keyword evidence="4" id="KW-1185">Reference proteome</keyword>
<evidence type="ECO:0000313" key="3">
    <source>
        <dbReference type="EMBL" id="EMZ36347.1"/>
    </source>
</evidence>
<keyword evidence="1" id="KW-1133">Transmembrane helix</keyword>
<keyword evidence="1" id="KW-0812">Transmembrane</keyword>
<evidence type="ECO:0000259" key="2">
    <source>
        <dbReference type="Pfam" id="PF08486"/>
    </source>
</evidence>
<dbReference type="Pfam" id="PF08486">
    <property type="entry name" value="SpoIID"/>
    <property type="match status" value="1"/>
</dbReference>
<feature type="transmembrane region" description="Helical" evidence="1">
    <location>
        <begin position="31"/>
        <end position="53"/>
    </location>
</feature>
<evidence type="ECO:0000313" key="4">
    <source>
        <dbReference type="Proteomes" id="UP000012589"/>
    </source>
</evidence>
<gene>
    <name evidence="3" type="ORF">C823_00714</name>
</gene>
<proteinExistence type="predicted"/>
<organism evidence="3 4">
    <name type="scientific">Eubacterium plexicaudatum ASF492</name>
    <dbReference type="NCBI Taxonomy" id="1235802"/>
    <lineage>
        <taxon>Bacteria</taxon>
        <taxon>Bacillati</taxon>
        <taxon>Bacillota</taxon>
        <taxon>Clostridia</taxon>
        <taxon>Eubacteriales</taxon>
        <taxon>Eubacteriaceae</taxon>
        <taxon>Eubacterium</taxon>
    </lineage>
</organism>
<protein>
    <submittedName>
        <fullName evidence="3">SpoIID/LytB domain-containing protein</fullName>
    </submittedName>
</protein>
<dbReference type="HOGENOM" id="CLU_021203_2_0_9"/>
<dbReference type="PANTHER" id="PTHR30032">
    <property type="entry name" value="N-ACETYLMURAMOYL-L-ALANINE AMIDASE-RELATED"/>
    <property type="match status" value="1"/>
</dbReference>